<dbReference type="Proteomes" id="UP000095767">
    <property type="component" value="Unassembled WGS sequence"/>
</dbReference>
<feature type="compositionally biased region" description="Pro residues" evidence="5">
    <location>
        <begin position="25"/>
        <end position="35"/>
    </location>
</feature>
<feature type="compositionally biased region" description="Low complexity" evidence="5">
    <location>
        <begin position="148"/>
        <end position="165"/>
    </location>
</feature>
<evidence type="ECO:0000313" key="7">
    <source>
        <dbReference type="Proteomes" id="UP000095767"/>
    </source>
</evidence>
<protein>
    <recommendedName>
        <fullName evidence="4">Small ribosomal subunit protein uS15c</fullName>
    </recommendedName>
</protein>
<keyword evidence="7" id="KW-1185">Reference proteome</keyword>
<keyword evidence="3" id="KW-0687">Ribonucleoprotein</keyword>
<dbReference type="GO" id="GO:1990904">
    <property type="term" value="C:ribonucleoprotein complex"/>
    <property type="evidence" value="ECO:0007669"/>
    <property type="project" value="UniProtKB-KW"/>
</dbReference>
<proteinExistence type="inferred from homology"/>
<feature type="compositionally biased region" description="Basic residues" evidence="5">
    <location>
        <begin position="1"/>
        <end position="12"/>
    </location>
</feature>
<comment type="caution">
    <text evidence="6">The sequence shown here is derived from an EMBL/GenBank/DDBJ whole genome shotgun (WGS) entry which is preliminary data.</text>
</comment>
<feature type="compositionally biased region" description="Low complexity" evidence="5">
    <location>
        <begin position="112"/>
        <end position="122"/>
    </location>
</feature>
<feature type="compositionally biased region" description="Low complexity" evidence="5">
    <location>
        <begin position="36"/>
        <end position="45"/>
    </location>
</feature>
<dbReference type="GO" id="GO:0006412">
    <property type="term" value="P:translation"/>
    <property type="evidence" value="ECO:0007669"/>
    <property type="project" value="InterPro"/>
</dbReference>
<dbReference type="Gene3D" id="1.10.287.10">
    <property type="entry name" value="S15/NS1, RNA-binding"/>
    <property type="match status" value="1"/>
</dbReference>
<feature type="region of interest" description="Disordered" evidence="5">
    <location>
        <begin position="1"/>
        <end position="95"/>
    </location>
</feature>
<dbReference type="Pfam" id="PF00312">
    <property type="entry name" value="Ribosomal_S15"/>
    <property type="match status" value="1"/>
</dbReference>
<evidence type="ECO:0000256" key="4">
    <source>
        <dbReference type="ARBA" id="ARBA00035250"/>
    </source>
</evidence>
<dbReference type="InterPro" id="IPR009068">
    <property type="entry name" value="uS15_NS1_RNA-bd_sf"/>
</dbReference>
<dbReference type="STRING" id="888268.A0A1E5VP17"/>
<comment type="similarity">
    <text evidence="1">Belongs to the universal ribosomal protein uS15 family.</text>
</comment>
<feature type="compositionally biased region" description="Basic residues" evidence="5">
    <location>
        <begin position="401"/>
        <end position="423"/>
    </location>
</feature>
<dbReference type="PANTHER" id="PTHR47546:SF3">
    <property type="entry name" value="30S RIBOSOMAL PROTEIN S15, CHLOROPLASTIC"/>
    <property type="match status" value="1"/>
</dbReference>
<name>A0A1E5VP17_9POAL</name>
<dbReference type="PANTHER" id="PTHR47546">
    <property type="entry name" value="S15/NS1, RNA-BINDING PROTEIN"/>
    <property type="match status" value="1"/>
</dbReference>
<dbReference type="HAMAP" id="MF_01343_B">
    <property type="entry name" value="Ribosomal_uS15_B"/>
    <property type="match status" value="1"/>
</dbReference>
<reference evidence="6 7" key="1">
    <citation type="submission" date="2016-09" db="EMBL/GenBank/DDBJ databases">
        <title>The draft genome of Dichanthelium oligosanthes: A C3 panicoid grass species.</title>
        <authorList>
            <person name="Studer A.J."/>
            <person name="Schnable J.C."/>
            <person name="Brutnell T.P."/>
        </authorList>
    </citation>
    <scope>NUCLEOTIDE SEQUENCE [LARGE SCALE GENOMIC DNA]</scope>
    <source>
        <strain evidence="7">cv. Kellogg 1175</strain>
        <tissue evidence="6">Leaf</tissue>
    </source>
</reference>
<dbReference type="GO" id="GO:0003735">
    <property type="term" value="F:structural constituent of ribosome"/>
    <property type="evidence" value="ECO:0007669"/>
    <property type="project" value="InterPro"/>
</dbReference>
<accession>A0A1E5VP17</accession>
<dbReference type="NCBIfam" id="TIGR00952">
    <property type="entry name" value="S15_bact"/>
    <property type="match status" value="1"/>
</dbReference>
<dbReference type="GO" id="GO:0005840">
    <property type="term" value="C:ribosome"/>
    <property type="evidence" value="ECO:0007669"/>
    <property type="project" value="UniProtKB-KW"/>
</dbReference>
<dbReference type="InterPro" id="IPR005290">
    <property type="entry name" value="Ribosomal_uS15_bac-type"/>
</dbReference>
<dbReference type="AlphaFoldDB" id="A0A1E5VP17"/>
<evidence type="ECO:0000256" key="3">
    <source>
        <dbReference type="ARBA" id="ARBA00023274"/>
    </source>
</evidence>
<dbReference type="SMART" id="SM01387">
    <property type="entry name" value="Ribosomal_S15"/>
    <property type="match status" value="1"/>
</dbReference>
<dbReference type="GO" id="GO:0005737">
    <property type="term" value="C:cytoplasm"/>
    <property type="evidence" value="ECO:0007669"/>
    <property type="project" value="UniProtKB-ARBA"/>
</dbReference>
<gene>
    <name evidence="6" type="ORF">BAE44_0012099</name>
</gene>
<dbReference type="OrthoDB" id="441444at2759"/>
<organism evidence="6 7">
    <name type="scientific">Dichanthelium oligosanthes</name>
    <dbReference type="NCBI Taxonomy" id="888268"/>
    <lineage>
        <taxon>Eukaryota</taxon>
        <taxon>Viridiplantae</taxon>
        <taxon>Streptophyta</taxon>
        <taxon>Embryophyta</taxon>
        <taxon>Tracheophyta</taxon>
        <taxon>Spermatophyta</taxon>
        <taxon>Magnoliopsida</taxon>
        <taxon>Liliopsida</taxon>
        <taxon>Poales</taxon>
        <taxon>Poaceae</taxon>
        <taxon>PACMAD clade</taxon>
        <taxon>Panicoideae</taxon>
        <taxon>Panicodae</taxon>
        <taxon>Paniceae</taxon>
        <taxon>Dichantheliinae</taxon>
        <taxon>Dichanthelium</taxon>
    </lineage>
</organism>
<keyword evidence="2" id="KW-0689">Ribosomal protein</keyword>
<evidence type="ECO:0000256" key="1">
    <source>
        <dbReference type="ARBA" id="ARBA00008434"/>
    </source>
</evidence>
<evidence type="ECO:0000313" key="6">
    <source>
        <dbReference type="EMBL" id="OEL26881.1"/>
    </source>
</evidence>
<evidence type="ECO:0000256" key="5">
    <source>
        <dbReference type="SAM" id="MobiDB-lite"/>
    </source>
</evidence>
<dbReference type="InterPro" id="IPR000589">
    <property type="entry name" value="Ribosomal_uS15"/>
</dbReference>
<sequence length="423" mass="47910">MALRRITTRRRPLLPGPRAFFSSNPPFPPPPPPANDPDAAHSSSPHPNPGAPRNPASSLFQDIKERLRSSPSPPPSRRIPMNPLRPNSPPGATQPLEDVRRMLQSFRTSGVPPSSSTPSTPSFLDLLKDNAAQGPNAGQRAPGFDAIRQSLRMSPQQRQPRSQTPFMSNSSHIFNKEGKEPKDPAITLMKTYSYEDLGKKLGELRPAGVAKDGKEWFSLEELQERIAKLGKLEEQEDRLGGQFLQIRQSLRELRKPEKPPAQGVTMHAMLNLSGHLAPDYTRLPPQEELLERYFHPDHMSSEEKMKLELQMVRDEFKMSENDCGSARVQIAQLTVKIKHLSAVLHKKDKHSRKGLQEMVQRRKKYLRYLRRTDWDSYCLVLSKLGLRDVPEYKAPDYKSKSTTKAKSKKSKGKSKSKKRKMKA</sequence>
<feature type="region of interest" description="Disordered" evidence="5">
    <location>
        <begin position="393"/>
        <end position="423"/>
    </location>
</feature>
<dbReference type="CDD" id="cd00353">
    <property type="entry name" value="Ribosomal_S15p_S13e"/>
    <property type="match status" value="1"/>
</dbReference>
<dbReference type="EMBL" id="LWDX02033764">
    <property type="protein sequence ID" value="OEL26881.1"/>
    <property type="molecule type" value="Genomic_DNA"/>
</dbReference>
<evidence type="ECO:0000256" key="2">
    <source>
        <dbReference type="ARBA" id="ARBA00022980"/>
    </source>
</evidence>
<feature type="region of interest" description="Disordered" evidence="5">
    <location>
        <begin position="107"/>
        <end position="181"/>
    </location>
</feature>
<dbReference type="SUPFAM" id="SSF47060">
    <property type="entry name" value="S15/NS1 RNA-binding domain"/>
    <property type="match status" value="1"/>
</dbReference>